<dbReference type="VEuPathDB" id="AmoebaDB:ACA1_400190"/>
<evidence type="ECO:0000313" key="6">
    <source>
        <dbReference type="Proteomes" id="UP000011083"/>
    </source>
</evidence>
<dbReference type="PROSITE" id="PS50222">
    <property type="entry name" value="EF_HAND_2"/>
    <property type="match status" value="3"/>
</dbReference>
<sequence length="153" mass="17262">MGGGLTKEERKQVFYVFSKIDTSKAGHISIDNLKKYCTGWTKEGLLQVLKYACATKTGEISPGGFEQFCKSRVVYAWYLYDKEGSGSIDVENVKDVLYDMLKNAGDEEIDTIAQEKIKQWDTNGDGKVTLSDFTEYVIKSIAAEKDPWEFAQE</sequence>
<dbReference type="AlphaFoldDB" id="L8GGH2"/>
<organism evidence="5 6">
    <name type="scientific">Acanthamoeba castellanii (strain ATCC 30010 / Neff)</name>
    <dbReference type="NCBI Taxonomy" id="1257118"/>
    <lineage>
        <taxon>Eukaryota</taxon>
        <taxon>Amoebozoa</taxon>
        <taxon>Discosea</taxon>
        <taxon>Longamoebia</taxon>
        <taxon>Centramoebida</taxon>
        <taxon>Acanthamoebidae</taxon>
        <taxon>Acanthamoeba</taxon>
    </lineage>
</organism>
<feature type="domain" description="EF-hand" evidence="4">
    <location>
        <begin position="108"/>
        <end position="143"/>
    </location>
</feature>
<dbReference type="OrthoDB" id="191686at2759"/>
<dbReference type="KEGG" id="acan:ACA1_400190"/>
<dbReference type="PROSITE" id="PS00018">
    <property type="entry name" value="EF_HAND_1"/>
    <property type="match status" value="1"/>
</dbReference>
<dbReference type="EMBL" id="KB008145">
    <property type="protein sequence ID" value="ELR11954.1"/>
    <property type="molecule type" value="Genomic_DNA"/>
</dbReference>
<dbReference type="GO" id="GO:0005509">
    <property type="term" value="F:calcium ion binding"/>
    <property type="evidence" value="ECO:0007669"/>
    <property type="project" value="InterPro"/>
</dbReference>
<protein>
    <submittedName>
        <fullName evidence="5">EF hand domain containing protein</fullName>
    </submittedName>
</protein>
<keyword evidence="1" id="KW-0479">Metal-binding</keyword>
<evidence type="ECO:0000256" key="3">
    <source>
        <dbReference type="ARBA" id="ARBA00022837"/>
    </source>
</evidence>
<proteinExistence type="predicted"/>
<keyword evidence="6" id="KW-1185">Reference proteome</keyword>
<keyword evidence="3" id="KW-0106">Calcium</keyword>
<dbReference type="PANTHER" id="PTHR45942">
    <property type="entry name" value="PROTEIN PHOSPATASE 3 REGULATORY SUBUNIT B ALPHA ISOFORM TYPE 1"/>
    <property type="match status" value="1"/>
</dbReference>
<keyword evidence="2" id="KW-0677">Repeat</keyword>
<feature type="domain" description="EF-hand" evidence="4">
    <location>
        <begin position="8"/>
        <end position="43"/>
    </location>
</feature>
<feature type="domain" description="EF-hand" evidence="4">
    <location>
        <begin position="68"/>
        <end position="103"/>
    </location>
</feature>
<dbReference type="InterPro" id="IPR011992">
    <property type="entry name" value="EF-hand-dom_pair"/>
</dbReference>
<dbReference type="InterPro" id="IPR002048">
    <property type="entry name" value="EF_hand_dom"/>
</dbReference>
<dbReference type="CDD" id="cd00051">
    <property type="entry name" value="EFh"/>
    <property type="match status" value="1"/>
</dbReference>
<accession>L8GGH2</accession>
<dbReference type="Gene3D" id="1.10.238.10">
    <property type="entry name" value="EF-hand"/>
    <property type="match status" value="1"/>
</dbReference>
<reference evidence="5 6" key="1">
    <citation type="journal article" date="2013" name="Genome Biol.">
        <title>Genome of Acanthamoeba castellanii highlights extensive lateral gene transfer and early evolution of tyrosine kinase signaling.</title>
        <authorList>
            <person name="Clarke M."/>
            <person name="Lohan A.J."/>
            <person name="Liu B."/>
            <person name="Lagkouvardos I."/>
            <person name="Roy S."/>
            <person name="Zafar N."/>
            <person name="Bertelli C."/>
            <person name="Schilde C."/>
            <person name="Kianianmomeni A."/>
            <person name="Burglin T.R."/>
            <person name="Frech C."/>
            <person name="Turcotte B."/>
            <person name="Kopec K.O."/>
            <person name="Synnott J.M."/>
            <person name="Choo C."/>
            <person name="Paponov I."/>
            <person name="Finkler A."/>
            <person name="Soon Heng Tan C."/>
            <person name="Hutchins A.P."/>
            <person name="Weinmeier T."/>
            <person name="Rattei T."/>
            <person name="Chu J.S."/>
            <person name="Gimenez G."/>
            <person name="Irimia M."/>
            <person name="Rigden D.J."/>
            <person name="Fitzpatrick D.A."/>
            <person name="Lorenzo-Morales J."/>
            <person name="Bateman A."/>
            <person name="Chiu C.H."/>
            <person name="Tang P."/>
            <person name="Hegemann P."/>
            <person name="Fromm H."/>
            <person name="Raoult D."/>
            <person name="Greub G."/>
            <person name="Miranda-Saavedra D."/>
            <person name="Chen N."/>
            <person name="Nash P."/>
            <person name="Ginger M.L."/>
            <person name="Horn M."/>
            <person name="Schaap P."/>
            <person name="Caler L."/>
            <person name="Loftus B."/>
        </authorList>
    </citation>
    <scope>NUCLEOTIDE SEQUENCE [LARGE SCALE GENOMIC DNA]</scope>
    <source>
        <strain evidence="5 6">Neff</strain>
    </source>
</reference>
<evidence type="ECO:0000256" key="1">
    <source>
        <dbReference type="ARBA" id="ARBA00022723"/>
    </source>
</evidence>
<dbReference type="Proteomes" id="UP000011083">
    <property type="component" value="Unassembled WGS sequence"/>
</dbReference>
<dbReference type="STRING" id="1257118.L8GGH2"/>
<name>L8GGH2_ACACF</name>
<evidence type="ECO:0000313" key="5">
    <source>
        <dbReference type="EMBL" id="ELR11954.1"/>
    </source>
</evidence>
<dbReference type="GeneID" id="14912424"/>
<dbReference type="SUPFAM" id="SSF47473">
    <property type="entry name" value="EF-hand"/>
    <property type="match status" value="1"/>
</dbReference>
<gene>
    <name evidence="5" type="ORF">ACA1_400190</name>
</gene>
<dbReference type="RefSeq" id="XP_004333967.1">
    <property type="nucleotide sequence ID" value="XM_004333919.1"/>
</dbReference>
<evidence type="ECO:0000256" key="2">
    <source>
        <dbReference type="ARBA" id="ARBA00022737"/>
    </source>
</evidence>
<dbReference type="InterPro" id="IPR018247">
    <property type="entry name" value="EF_Hand_1_Ca_BS"/>
</dbReference>
<evidence type="ECO:0000259" key="4">
    <source>
        <dbReference type="PROSITE" id="PS50222"/>
    </source>
</evidence>
<dbReference type="Pfam" id="PF13499">
    <property type="entry name" value="EF-hand_7"/>
    <property type="match status" value="1"/>
</dbReference>